<dbReference type="Gene3D" id="1.10.3720.10">
    <property type="entry name" value="MetI-like"/>
    <property type="match status" value="1"/>
</dbReference>
<comment type="similarity">
    <text evidence="7">Belongs to the binding-protein-dependent transport system permease family.</text>
</comment>
<dbReference type="PANTHER" id="PTHR30193:SF44">
    <property type="entry name" value="LACTOSE TRANSPORT SYSTEM PERMEASE PROTEIN LACF"/>
    <property type="match status" value="1"/>
</dbReference>
<feature type="transmembrane region" description="Helical" evidence="7">
    <location>
        <begin position="129"/>
        <end position="149"/>
    </location>
</feature>
<keyword evidence="3" id="KW-1003">Cell membrane</keyword>
<accession>A0A7W8NFL2</accession>
<keyword evidence="11" id="KW-1185">Reference proteome</keyword>
<feature type="transmembrane region" description="Helical" evidence="7">
    <location>
        <begin position="288"/>
        <end position="308"/>
    </location>
</feature>
<dbReference type="InterPro" id="IPR051393">
    <property type="entry name" value="ABC_transporter_permease"/>
</dbReference>
<dbReference type="GO" id="GO:0055085">
    <property type="term" value="P:transmembrane transport"/>
    <property type="evidence" value="ECO:0007669"/>
    <property type="project" value="InterPro"/>
</dbReference>
<dbReference type="Pfam" id="PF00528">
    <property type="entry name" value="BPD_transp_1"/>
    <property type="match status" value="1"/>
</dbReference>
<feature type="region of interest" description="Disordered" evidence="8">
    <location>
        <begin position="1"/>
        <end position="23"/>
    </location>
</feature>
<protein>
    <submittedName>
        <fullName evidence="10">Putative chitobiose transport system permease protein</fullName>
    </submittedName>
</protein>
<evidence type="ECO:0000256" key="3">
    <source>
        <dbReference type="ARBA" id="ARBA00022475"/>
    </source>
</evidence>
<proteinExistence type="inferred from homology"/>
<reference evidence="10 11" key="1">
    <citation type="submission" date="2020-08" db="EMBL/GenBank/DDBJ databases">
        <title>Genomic Encyclopedia of Type Strains, Phase IV (KMG-IV): sequencing the most valuable type-strain genomes for metagenomic binning, comparative biology and taxonomic classification.</title>
        <authorList>
            <person name="Goeker M."/>
        </authorList>
    </citation>
    <scope>NUCLEOTIDE SEQUENCE [LARGE SCALE GENOMIC DNA]</scope>
    <source>
        <strain evidence="10 11">DSM 27939</strain>
    </source>
</reference>
<evidence type="ECO:0000256" key="1">
    <source>
        <dbReference type="ARBA" id="ARBA00004651"/>
    </source>
</evidence>
<evidence type="ECO:0000313" key="10">
    <source>
        <dbReference type="EMBL" id="MBB5363840.1"/>
    </source>
</evidence>
<dbReference type="EMBL" id="JACHFL010000007">
    <property type="protein sequence ID" value="MBB5363840.1"/>
    <property type="molecule type" value="Genomic_DNA"/>
</dbReference>
<keyword evidence="5 7" id="KW-1133">Transmembrane helix</keyword>
<dbReference type="PANTHER" id="PTHR30193">
    <property type="entry name" value="ABC TRANSPORTER PERMEASE PROTEIN"/>
    <property type="match status" value="1"/>
</dbReference>
<comment type="subcellular location">
    <subcellularLocation>
        <location evidence="1 7">Cell membrane</location>
        <topology evidence="1 7">Multi-pass membrane protein</topology>
    </subcellularLocation>
</comment>
<feature type="domain" description="ABC transmembrane type-1" evidence="9">
    <location>
        <begin position="93"/>
        <end position="309"/>
    </location>
</feature>
<dbReference type="AlphaFoldDB" id="A0A7W8NFL2"/>
<dbReference type="InterPro" id="IPR000515">
    <property type="entry name" value="MetI-like"/>
</dbReference>
<dbReference type="SUPFAM" id="SSF160964">
    <property type="entry name" value="MalF N-terminal region-like"/>
    <property type="match status" value="1"/>
</dbReference>
<feature type="transmembrane region" description="Helical" evidence="7">
    <location>
        <begin position="29"/>
        <end position="51"/>
    </location>
</feature>
<dbReference type="PROSITE" id="PS50928">
    <property type="entry name" value="ABC_TM1"/>
    <property type="match status" value="1"/>
</dbReference>
<dbReference type="Proteomes" id="UP000552709">
    <property type="component" value="Unassembled WGS sequence"/>
</dbReference>
<dbReference type="SUPFAM" id="SSF161098">
    <property type="entry name" value="MetI-like"/>
    <property type="match status" value="1"/>
</dbReference>
<evidence type="ECO:0000256" key="2">
    <source>
        <dbReference type="ARBA" id="ARBA00022448"/>
    </source>
</evidence>
<feature type="transmembrane region" description="Helical" evidence="7">
    <location>
        <begin position="181"/>
        <end position="203"/>
    </location>
</feature>
<comment type="caution">
    <text evidence="10">The sequence shown here is derived from an EMBL/GenBank/DDBJ whole genome shotgun (WGS) entry which is preliminary data.</text>
</comment>
<organism evidence="10 11">
    <name type="scientific">Deinococcus humi</name>
    <dbReference type="NCBI Taxonomy" id="662880"/>
    <lineage>
        <taxon>Bacteria</taxon>
        <taxon>Thermotogati</taxon>
        <taxon>Deinococcota</taxon>
        <taxon>Deinococci</taxon>
        <taxon>Deinococcales</taxon>
        <taxon>Deinococcaceae</taxon>
        <taxon>Deinococcus</taxon>
    </lineage>
</organism>
<sequence length="321" mass="35148">MARSQPLGSKAPRSSSPRPRPRGSLRDTLLSYAFLAPALILLTLFTFYPLAYGSYLGFTEYGGARFAQGLAPKWIGLENFRTLAADPLFLTALGNSVKYLVIVPVLQLASLSVAVLVNKNLPGMAFFRAAYYIPVVTSISLAAVMWDWVYNKEGTLNWALGAVHLIAQGNFFGWLNNENTAFWAVMLVTFWRGFGYYMVLYLAGLQSIPAELEEAAVLDGASAWKRFWNITVPLMKPTILLCSLLSTIAALRVLEEVLVLTNGGPLNSTYTALMYVYSKAFQGFNFDYGLASAAGLVVAVVALLLSVANFRLFRESDGGET</sequence>
<keyword evidence="2 7" id="KW-0813">Transport</keyword>
<feature type="transmembrane region" description="Helical" evidence="7">
    <location>
        <begin position="234"/>
        <end position="254"/>
    </location>
</feature>
<dbReference type="RefSeq" id="WP_184133440.1">
    <property type="nucleotide sequence ID" value="NZ_JACHFL010000007.1"/>
</dbReference>
<evidence type="ECO:0000259" key="9">
    <source>
        <dbReference type="PROSITE" id="PS50928"/>
    </source>
</evidence>
<evidence type="ECO:0000313" key="11">
    <source>
        <dbReference type="Proteomes" id="UP000552709"/>
    </source>
</evidence>
<evidence type="ECO:0000256" key="5">
    <source>
        <dbReference type="ARBA" id="ARBA00022989"/>
    </source>
</evidence>
<name>A0A7W8NFL2_9DEIO</name>
<feature type="transmembrane region" description="Helical" evidence="7">
    <location>
        <begin position="97"/>
        <end position="117"/>
    </location>
</feature>
<dbReference type="CDD" id="cd06261">
    <property type="entry name" value="TM_PBP2"/>
    <property type="match status" value="1"/>
</dbReference>
<gene>
    <name evidence="10" type="ORF">HNQ08_002947</name>
</gene>
<keyword evidence="6 7" id="KW-0472">Membrane</keyword>
<dbReference type="GO" id="GO:0005886">
    <property type="term" value="C:plasma membrane"/>
    <property type="evidence" value="ECO:0007669"/>
    <property type="project" value="UniProtKB-SubCell"/>
</dbReference>
<evidence type="ECO:0000256" key="6">
    <source>
        <dbReference type="ARBA" id="ARBA00023136"/>
    </source>
</evidence>
<evidence type="ECO:0000256" key="8">
    <source>
        <dbReference type="SAM" id="MobiDB-lite"/>
    </source>
</evidence>
<keyword evidence="4 7" id="KW-0812">Transmembrane</keyword>
<dbReference type="InterPro" id="IPR035906">
    <property type="entry name" value="MetI-like_sf"/>
</dbReference>
<evidence type="ECO:0000256" key="7">
    <source>
        <dbReference type="RuleBase" id="RU363032"/>
    </source>
</evidence>
<evidence type="ECO:0000256" key="4">
    <source>
        <dbReference type="ARBA" id="ARBA00022692"/>
    </source>
</evidence>